<name>A0A419WRG4_9EURY</name>
<feature type="region of interest" description="Disordered" evidence="1">
    <location>
        <begin position="169"/>
        <end position="214"/>
    </location>
</feature>
<feature type="transmembrane region" description="Helical" evidence="2">
    <location>
        <begin position="107"/>
        <end position="128"/>
    </location>
</feature>
<keyword evidence="2" id="KW-0812">Transmembrane</keyword>
<reference evidence="3 4" key="1">
    <citation type="submission" date="2018-09" db="EMBL/GenBank/DDBJ databases">
        <title>Genomic Encyclopedia of Archaeal and Bacterial Type Strains, Phase II (KMG-II): from individual species to whole genera.</title>
        <authorList>
            <person name="Goeker M."/>
        </authorList>
    </citation>
    <scope>NUCLEOTIDE SEQUENCE [LARGE SCALE GENOMIC DNA]</scope>
    <source>
        <strain evidence="3 4">DSM 13151</strain>
    </source>
</reference>
<evidence type="ECO:0000313" key="3">
    <source>
        <dbReference type="EMBL" id="RKD98083.1"/>
    </source>
</evidence>
<feature type="transmembrane region" description="Helical" evidence="2">
    <location>
        <begin position="134"/>
        <end position="150"/>
    </location>
</feature>
<dbReference type="EMBL" id="RAPO01000001">
    <property type="protein sequence ID" value="RKD98083.1"/>
    <property type="molecule type" value="Genomic_DNA"/>
</dbReference>
<accession>A0A419WRG4</accession>
<dbReference type="AlphaFoldDB" id="A0A419WRG4"/>
<gene>
    <name evidence="3" type="ORF">ATJ93_1085</name>
</gene>
<comment type="caution">
    <text evidence="3">The sequence shown here is derived from an EMBL/GenBank/DDBJ whole genome shotgun (WGS) entry which is preliminary data.</text>
</comment>
<keyword evidence="2" id="KW-0472">Membrane</keyword>
<dbReference type="RefSeq" id="WP_120243541.1">
    <property type="nucleotide sequence ID" value="NZ_RAPO01000001.1"/>
</dbReference>
<keyword evidence="4" id="KW-1185">Reference proteome</keyword>
<evidence type="ECO:0000256" key="1">
    <source>
        <dbReference type="SAM" id="MobiDB-lite"/>
    </source>
</evidence>
<feature type="compositionally biased region" description="Basic and acidic residues" evidence="1">
    <location>
        <begin position="203"/>
        <end position="214"/>
    </location>
</feature>
<keyword evidence="2" id="KW-1133">Transmembrane helix</keyword>
<organism evidence="3 4">
    <name type="scientific">Halopiger aswanensis</name>
    <dbReference type="NCBI Taxonomy" id="148449"/>
    <lineage>
        <taxon>Archaea</taxon>
        <taxon>Methanobacteriati</taxon>
        <taxon>Methanobacteriota</taxon>
        <taxon>Stenosarchaea group</taxon>
        <taxon>Halobacteria</taxon>
        <taxon>Halobacteriales</taxon>
        <taxon>Natrialbaceae</taxon>
        <taxon>Halopiger</taxon>
    </lineage>
</organism>
<sequence length="214" mass="23735">MTDSNADSTQQTIETVEQRLRTGVERSRLASTVRTLGRYVRHSWVYRWLTAEPDPEVIVIDLRETYTVGPFIRLLDRIFEQCARATASSRAVEFSHRVEDQFRARPLRVLGTAILGGVVFSGLVSIVLGQIGTGWVIGHAVLAGLAVLGLRSERTLEDLTETRAWELPVAAFEPPEPPTETEIAEGTDESRSVDDSEPASDDSQVRSRNADTEI</sequence>
<proteinExistence type="predicted"/>
<evidence type="ECO:0000256" key="2">
    <source>
        <dbReference type="SAM" id="Phobius"/>
    </source>
</evidence>
<protein>
    <submittedName>
        <fullName evidence="3">Uncharacterized protein</fullName>
    </submittedName>
</protein>
<evidence type="ECO:0000313" key="4">
    <source>
        <dbReference type="Proteomes" id="UP000283805"/>
    </source>
</evidence>
<dbReference type="Proteomes" id="UP000283805">
    <property type="component" value="Unassembled WGS sequence"/>
</dbReference>
<dbReference type="OrthoDB" id="205900at2157"/>